<dbReference type="InterPro" id="IPR052019">
    <property type="entry name" value="F420H2_bilvrd_red/Heme_oxyg"/>
</dbReference>
<protein>
    <submittedName>
        <fullName evidence="3">Pyridoxamine 5'-phosphate oxidase family protein</fullName>
    </submittedName>
</protein>
<evidence type="ECO:0000313" key="4">
    <source>
        <dbReference type="Proteomes" id="UP001596460"/>
    </source>
</evidence>
<keyword evidence="4" id="KW-1185">Reference proteome</keyword>
<dbReference type="Proteomes" id="UP001596460">
    <property type="component" value="Unassembled WGS sequence"/>
</dbReference>
<dbReference type="PANTHER" id="PTHR35176">
    <property type="entry name" value="HEME OXYGENASE HI_0854-RELATED"/>
    <property type="match status" value="1"/>
</dbReference>
<evidence type="ECO:0000259" key="2">
    <source>
        <dbReference type="Pfam" id="PF01243"/>
    </source>
</evidence>
<reference evidence="3 4" key="1">
    <citation type="journal article" date="2019" name="Int. J. Syst. Evol. Microbiol.">
        <title>The Global Catalogue of Microorganisms (GCM) 10K type strain sequencing project: providing services to taxonomists for standard genome sequencing and annotation.</title>
        <authorList>
            <consortium name="The Broad Institute Genomics Platform"/>
            <consortium name="The Broad Institute Genome Sequencing Center for Infectious Disease"/>
            <person name="Wu L."/>
            <person name="Ma J."/>
        </authorList>
    </citation>
    <scope>NUCLEOTIDE SEQUENCE [LARGE SCALE GENOMIC DNA]</scope>
    <source>
        <strain evidence="3 4">DSM 26526</strain>
    </source>
</reference>
<comment type="caution">
    <text evidence="3">The sequence shown here is derived from an EMBL/GenBank/DDBJ whole genome shotgun (WGS) entry which is preliminary data.</text>
</comment>
<dbReference type="AlphaFoldDB" id="A0ABD5X9Y5"/>
<proteinExistence type="predicted"/>
<dbReference type="EMBL" id="JBHTAB010000001">
    <property type="protein sequence ID" value="MFC7128015.1"/>
    <property type="molecule type" value="Genomic_DNA"/>
</dbReference>
<accession>A0ABD5X9Y5</accession>
<keyword evidence="1" id="KW-0560">Oxidoreductase</keyword>
<evidence type="ECO:0000313" key="3">
    <source>
        <dbReference type="EMBL" id="MFC7128015.1"/>
    </source>
</evidence>
<feature type="domain" description="Pyridoxamine 5'-phosphate oxidase N-terminal" evidence="2">
    <location>
        <begin position="13"/>
        <end position="128"/>
    </location>
</feature>
<dbReference type="SUPFAM" id="SSF50475">
    <property type="entry name" value="FMN-binding split barrel"/>
    <property type="match status" value="1"/>
</dbReference>
<gene>
    <name evidence="3" type="ORF">ACFQI8_01195</name>
</gene>
<dbReference type="Pfam" id="PF01243">
    <property type="entry name" value="PNPOx_N"/>
    <property type="match status" value="1"/>
</dbReference>
<name>A0ABD5X9Y5_9EURY</name>
<dbReference type="InterPro" id="IPR012349">
    <property type="entry name" value="Split_barrel_FMN-bd"/>
</dbReference>
<dbReference type="PANTHER" id="PTHR35176:SF6">
    <property type="entry name" value="HEME OXYGENASE HI_0854-RELATED"/>
    <property type="match status" value="1"/>
</dbReference>
<dbReference type="Gene3D" id="2.30.110.10">
    <property type="entry name" value="Electron Transport, Fmn-binding Protein, Chain A"/>
    <property type="match status" value="1"/>
</dbReference>
<evidence type="ECO:0000256" key="1">
    <source>
        <dbReference type="ARBA" id="ARBA00023002"/>
    </source>
</evidence>
<dbReference type="RefSeq" id="WP_390242303.1">
    <property type="nucleotide sequence ID" value="NZ_JBHTAB010000001.1"/>
</dbReference>
<dbReference type="GO" id="GO:0016491">
    <property type="term" value="F:oxidoreductase activity"/>
    <property type="evidence" value="ECO:0007669"/>
    <property type="project" value="UniProtKB-KW"/>
</dbReference>
<organism evidence="3 4">
    <name type="scientific">Haloferax chudinovii</name>
    <dbReference type="NCBI Taxonomy" id="1109010"/>
    <lineage>
        <taxon>Archaea</taxon>
        <taxon>Methanobacteriati</taxon>
        <taxon>Methanobacteriota</taxon>
        <taxon>Stenosarchaea group</taxon>
        <taxon>Halobacteria</taxon>
        <taxon>Halobacteriales</taxon>
        <taxon>Haloferacaceae</taxon>
        <taxon>Haloferax</taxon>
    </lineage>
</organism>
<sequence>MPRNYDRIALSRAEQVALIEEASVARVATVGSDGLPHVVPVAAAVVDGRLCFETDADSVKVENIRSTGVAAAVVDAGESEYAEHRGVQWRGPAAVVDDPERVADIERALFGTVKSIPDASGHERVKIAVTPERTVSWDFRKLG</sequence>
<dbReference type="InterPro" id="IPR011576">
    <property type="entry name" value="Pyridox_Oxase_N"/>
</dbReference>